<dbReference type="PROSITE" id="PS51195">
    <property type="entry name" value="Q_MOTIF"/>
    <property type="match status" value="1"/>
</dbReference>
<dbReference type="EMBL" id="JH993012">
    <property type="protein sequence ID" value="EKX43112.1"/>
    <property type="molecule type" value="Genomic_DNA"/>
</dbReference>
<dbReference type="EC" id="3.6.4.13" evidence="2"/>
<feature type="compositionally biased region" description="Basic residues" evidence="8">
    <location>
        <begin position="38"/>
        <end position="56"/>
    </location>
</feature>
<evidence type="ECO:0000256" key="6">
    <source>
        <dbReference type="ARBA" id="ARBA00022840"/>
    </source>
</evidence>
<reference evidence="13" key="3">
    <citation type="submission" date="2015-06" db="UniProtKB">
        <authorList>
            <consortium name="EnsemblProtists"/>
        </authorList>
    </citation>
    <scope>IDENTIFICATION</scope>
</reference>
<dbReference type="GO" id="GO:0005524">
    <property type="term" value="F:ATP binding"/>
    <property type="evidence" value="ECO:0007669"/>
    <property type="project" value="UniProtKB-KW"/>
</dbReference>
<name>L1J446_GUITC</name>
<dbReference type="RefSeq" id="XP_005830092.1">
    <property type="nucleotide sequence ID" value="XM_005830035.1"/>
</dbReference>
<feature type="domain" description="DEAD-box RNA helicase Q" evidence="11">
    <location>
        <begin position="424"/>
        <end position="452"/>
    </location>
</feature>
<dbReference type="PROSITE" id="PS51192">
    <property type="entry name" value="HELICASE_ATP_BIND_1"/>
    <property type="match status" value="1"/>
</dbReference>
<reference evidence="12 14" key="1">
    <citation type="journal article" date="2012" name="Nature">
        <title>Algal genomes reveal evolutionary mosaicism and the fate of nucleomorphs.</title>
        <authorList>
            <consortium name="DOE Joint Genome Institute"/>
            <person name="Curtis B.A."/>
            <person name="Tanifuji G."/>
            <person name="Burki F."/>
            <person name="Gruber A."/>
            <person name="Irimia M."/>
            <person name="Maruyama S."/>
            <person name="Arias M.C."/>
            <person name="Ball S.G."/>
            <person name="Gile G.H."/>
            <person name="Hirakawa Y."/>
            <person name="Hopkins J.F."/>
            <person name="Kuo A."/>
            <person name="Rensing S.A."/>
            <person name="Schmutz J."/>
            <person name="Symeonidi A."/>
            <person name="Elias M."/>
            <person name="Eveleigh R.J."/>
            <person name="Herman E.K."/>
            <person name="Klute M.J."/>
            <person name="Nakayama T."/>
            <person name="Obornik M."/>
            <person name="Reyes-Prieto A."/>
            <person name="Armbrust E.V."/>
            <person name="Aves S.J."/>
            <person name="Beiko R.G."/>
            <person name="Coutinho P."/>
            <person name="Dacks J.B."/>
            <person name="Durnford D.G."/>
            <person name="Fast N.M."/>
            <person name="Green B.R."/>
            <person name="Grisdale C.J."/>
            <person name="Hempel F."/>
            <person name="Henrissat B."/>
            <person name="Hoppner M.P."/>
            <person name="Ishida K."/>
            <person name="Kim E."/>
            <person name="Koreny L."/>
            <person name="Kroth P.G."/>
            <person name="Liu Y."/>
            <person name="Malik S.B."/>
            <person name="Maier U.G."/>
            <person name="McRose D."/>
            <person name="Mock T."/>
            <person name="Neilson J.A."/>
            <person name="Onodera N.T."/>
            <person name="Poole A.M."/>
            <person name="Pritham E.J."/>
            <person name="Richards T.A."/>
            <person name="Rocap G."/>
            <person name="Roy S.W."/>
            <person name="Sarai C."/>
            <person name="Schaack S."/>
            <person name="Shirato S."/>
            <person name="Slamovits C.H."/>
            <person name="Spencer D.F."/>
            <person name="Suzuki S."/>
            <person name="Worden A.Z."/>
            <person name="Zauner S."/>
            <person name="Barry K."/>
            <person name="Bell C."/>
            <person name="Bharti A.K."/>
            <person name="Crow J.A."/>
            <person name="Grimwood J."/>
            <person name="Kramer R."/>
            <person name="Lindquist E."/>
            <person name="Lucas S."/>
            <person name="Salamov A."/>
            <person name="McFadden G.I."/>
            <person name="Lane C.E."/>
            <person name="Keeling P.J."/>
            <person name="Gray M.W."/>
            <person name="Grigoriev I.V."/>
            <person name="Archibald J.M."/>
        </authorList>
    </citation>
    <scope>NUCLEOTIDE SEQUENCE</scope>
    <source>
        <strain evidence="12 14">CCMP2712</strain>
    </source>
</reference>
<dbReference type="GeneID" id="17299850"/>
<accession>L1J446</accession>
<dbReference type="Pfam" id="PF00270">
    <property type="entry name" value="DEAD"/>
    <property type="match status" value="1"/>
</dbReference>
<proteinExistence type="predicted"/>
<keyword evidence="4" id="KW-0378">Hydrolase</keyword>
<dbReference type="CDD" id="cd22475">
    <property type="entry name" value="KH-I_AtRH42_like"/>
    <property type="match status" value="1"/>
</dbReference>
<feature type="region of interest" description="Disordered" evidence="8">
    <location>
        <begin position="1"/>
        <end position="286"/>
    </location>
</feature>
<feature type="short sequence motif" description="Q motif" evidence="7">
    <location>
        <begin position="424"/>
        <end position="452"/>
    </location>
</feature>
<feature type="compositionally biased region" description="Basic and acidic residues" evidence="8">
    <location>
        <begin position="103"/>
        <end position="204"/>
    </location>
</feature>
<evidence type="ECO:0000259" key="11">
    <source>
        <dbReference type="PROSITE" id="PS51195"/>
    </source>
</evidence>
<dbReference type="FunFam" id="3.40.50.300:FF:000079">
    <property type="entry name" value="probable ATP-dependent RNA helicase DDX17"/>
    <property type="match status" value="1"/>
</dbReference>
<dbReference type="CDD" id="cd17953">
    <property type="entry name" value="DEADc_DDX46"/>
    <property type="match status" value="1"/>
</dbReference>
<dbReference type="Pfam" id="PF00271">
    <property type="entry name" value="Helicase_C"/>
    <property type="match status" value="1"/>
</dbReference>
<gene>
    <name evidence="12" type="ORF">GUITHDRAFT_159806</name>
</gene>
<dbReference type="SMART" id="SM00487">
    <property type="entry name" value="DEXDc"/>
    <property type="match status" value="1"/>
</dbReference>
<dbReference type="OrthoDB" id="196131at2759"/>
<dbReference type="PROSITE" id="PS51194">
    <property type="entry name" value="HELICASE_CTER"/>
    <property type="match status" value="1"/>
</dbReference>
<dbReference type="GO" id="GO:0009507">
    <property type="term" value="C:chloroplast"/>
    <property type="evidence" value="ECO:0007669"/>
    <property type="project" value="UniProtKB-SubCell"/>
</dbReference>
<dbReference type="Proteomes" id="UP000011087">
    <property type="component" value="Unassembled WGS sequence"/>
</dbReference>
<dbReference type="SUPFAM" id="SSF52540">
    <property type="entry name" value="P-loop containing nucleoside triphosphate hydrolases"/>
    <property type="match status" value="1"/>
</dbReference>
<feature type="compositionally biased region" description="Basic residues" evidence="8">
    <location>
        <begin position="68"/>
        <end position="102"/>
    </location>
</feature>
<reference evidence="14" key="2">
    <citation type="submission" date="2012-11" db="EMBL/GenBank/DDBJ databases">
        <authorList>
            <person name="Kuo A."/>
            <person name="Curtis B.A."/>
            <person name="Tanifuji G."/>
            <person name="Burki F."/>
            <person name="Gruber A."/>
            <person name="Irimia M."/>
            <person name="Maruyama S."/>
            <person name="Arias M.C."/>
            <person name="Ball S.G."/>
            <person name="Gile G.H."/>
            <person name="Hirakawa Y."/>
            <person name="Hopkins J.F."/>
            <person name="Rensing S.A."/>
            <person name="Schmutz J."/>
            <person name="Symeonidi A."/>
            <person name="Elias M."/>
            <person name="Eveleigh R.J."/>
            <person name="Herman E.K."/>
            <person name="Klute M.J."/>
            <person name="Nakayama T."/>
            <person name="Obornik M."/>
            <person name="Reyes-Prieto A."/>
            <person name="Armbrust E.V."/>
            <person name="Aves S.J."/>
            <person name="Beiko R.G."/>
            <person name="Coutinho P."/>
            <person name="Dacks J.B."/>
            <person name="Durnford D.G."/>
            <person name="Fast N.M."/>
            <person name="Green B.R."/>
            <person name="Grisdale C."/>
            <person name="Hempe F."/>
            <person name="Henrissat B."/>
            <person name="Hoppner M.P."/>
            <person name="Ishida K.-I."/>
            <person name="Kim E."/>
            <person name="Koreny L."/>
            <person name="Kroth P.G."/>
            <person name="Liu Y."/>
            <person name="Malik S.-B."/>
            <person name="Maier U.G."/>
            <person name="McRose D."/>
            <person name="Mock T."/>
            <person name="Neilson J.A."/>
            <person name="Onodera N.T."/>
            <person name="Poole A.M."/>
            <person name="Pritham E.J."/>
            <person name="Richards T.A."/>
            <person name="Rocap G."/>
            <person name="Roy S.W."/>
            <person name="Sarai C."/>
            <person name="Schaack S."/>
            <person name="Shirato S."/>
            <person name="Slamovits C.H."/>
            <person name="Spencer D.F."/>
            <person name="Suzuki S."/>
            <person name="Worden A.Z."/>
            <person name="Zauner S."/>
            <person name="Barry K."/>
            <person name="Bell C."/>
            <person name="Bharti A.K."/>
            <person name="Crow J.A."/>
            <person name="Grimwood J."/>
            <person name="Kramer R."/>
            <person name="Lindquist E."/>
            <person name="Lucas S."/>
            <person name="Salamov A."/>
            <person name="McFadden G.I."/>
            <person name="Lane C.E."/>
            <person name="Keeling P.J."/>
            <person name="Gray M.W."/>
            <person name="Grigoriev I.V."/>
            <person name="Archibald J.M."/>
        </authorList>
    </citation>
    <scope>NUCLEOTIDE SEQUENCE</scope>
    <source>
        <strain evidence="14">CCMP2712</strain>
    </source>
</reference>
<organism evidence="12">
    <name type="scientific">Guillardia theta (strain CCMP2712)</name>
    <name type="common">Cryptophyte</name>
    <dbReference type="NCBI Taxonomy" id="905079"/>
    <lineage>
        <taxon>Eukaryota</taxon>
        <taxon>Cryptophyceae</taxon>
        <taxon>Pyrenomonadales</taxon>
        <taxon>Geminigeraceae</taxon>
        <taxon>Guillardia</taxon>
    </lineage>
</organism>
<dbReference type="EnsemblProtists" id="EKX43112">
    <property type="protein sequence ID" value="EKX43112"/>
    <property type="gene ID" value="GUITHDRAFT_159806"/>
</dbReference>
<dbReference type="eggNOG" id="KOG0334">
    <property type="taxonomic scope" value="Eukaryota"/>
</dbReference>
<evidence type="ECO:0000259" key="10">
    <source>
        <dbReference type="PROSITE" id="PS51194"/>
    </source>
</evidence>
<dbReference type="GO" id="GO:0003724">
    <property type="term" value="F:RNA helicase activity"/>
    <property type="evidence" value="ECO:0007669"/>
    <property type="project" value="UniProtKB-EC"/>
</dbReference>
<dbReference type="PANTHER" id="PTHR47958">
    <property type="entry name" value="ATP-DEPENDENT RNA HELICASE DBP3"/>
    <property type="match status" value="1"/>
</dbReference>
<dbReference type="InterPro" id="IPR014001">
    <property type="entry name" value="Helicase_ATP-bd"/>
</dbReference>
<evidence type="ECO:0000256" key="1">
    <source>
        <dbReference type="ARBA" id="ARBA00004229"/>
    </source>
</evidence>
<evidence type="ECO:0000256" key="8">
    <source>
        <dbReference type="SAM" id="MobiDB-lite"/>
    </source>
</evidence>
<dbReference type="KEGG" id="gtt:GUITHDRAFT_159806"/>
<evidence type="ECO:0000256" key="2">
    <source>
        <dbReference type="ARBA" id="ARBA00012552"/>
    </source>
</evidence>
<sequence length="1097" mass="123986">MGEGSKDGHGREEEREREEKERKSDRDRKKDRDDRDRKSSRRSRSRSRSRERRRRSRSPDRKKDRDRRSRSRSRDRRKRSRSPDRHKKKDKDRRRSRSRSRSRSRDKDEKKRKRDEEKEKQKEREREREKEREGEKETTKESEDKETEKAVDKEREKELEKEKEVEEEKRKEAELEQKRKEQEELEEQMRIRRERVAKWREEQNKSSGNAEEGAGTESHDTEMVEATEMVEEETSQQKQQMAEENYFDKDDDDEEEMKPAAMEEAGATEPQTNEGAGKAEEEEEDPLEAYMKSVNSEVKQLEEVDKKRMSNVVDMDSILKMNKNQGSANQGKSRSMEGLGVRMEVEDSIPDLDEELKRKNEEFDIKQWNLRPVDHSQMNYVPFRRNFYIEVPEIAKMTDDEVKDYRSTLDGIKVRGKRCPNPIKTWFQCGLSDRVLAVIKKLNWKKPTPIQCQALPVIMSGRDCIAVAKTGSGKTAGYLLPCFRHVLDQPAIEIGDGPVALVFTPARELCIQVFLQAKHFFKHTGVTGCAVYGGAPVADQIAELKKGPQIVICTPGRMIDMLCANAGRVTNLRRVTYLTIDEADRMFDLGFEPQITKVLENTRPDRQTVFFSATFPKQMENLAKKHLRNPIEMVVGGRSVVSDTIEHFVELREASTRFLRTLELLGEWYEKGQILLFVERQESCDELMGMLIKQGYAALTLHGGMDQADRDSTLADYKNQVANILIATSLAARGLDVPGLNLVVNYDAPSHYEDYVHRVGRTGRAGRKGTAYTFVDPSQRQLIPDLVRALTLSNRPVPKDLRDLVNEIKAEKKKGNKVAKGSGFGGKGYKFDEAEQAKMKEAAARSRKQLLLQNGEEVSDDEEEPMQDEDFEEQATNLTVQHQQKVADWSAKTIEKESNKAFNDLVKKATGAGVAHQHPTAAPQAGQAGGALVTSDIAARAKAAAAALGLTASSGGAAAPMAGGGALVTTGGNPPSAMQAMEAAKRAAAALGLGGDGTENDHYSEELEINDYPQHARWKATHRDSITPIIEFCDVCVTAKGIYVKPGLNPPPGERKLYLLVEGDSEMKVKSAINQESVRSPGELRVDHGVRGRTPAV</sequence>
<comment type="subcellular location">
    <subcellularLocation>
        <location evidence="1">Plastid</location>
        <location evidence="1">Chloroplast</location>
    </subcellularLocation>
</comment>
<feature type="compositionally biased region" description="Acidic residues" evidence="8">
    <location>
        <begin position="223"/>
        <end position="234"/>
    </location>
</feature>
<dbReference type="OMA" id="QLPMKKW"/>
<dbReference type="AlphaFoldDB" id="L1J446"/>
<evidence type="ECO:0000256" key="3">
    <source>
        <dbReference type="ARBA" id="ARBA00022741"/>
    </source>
</evidence>
<dbReference type="InterPro" id="IPR027417">
    <property type="entry name" value="P-loop_NTPase"/>
</dbReference>
<evidence type="ECO:0000256" key="4">
    <source>
        <dbReference type="ARBA" id="ARBA00022801"/>
    </source>
</evidence>
<feature type="compositionally biased region" description="Basic and acidic residues" evidence="8">
    <location>
        <begin position="1"/>
        <end position="37"/>
    </location>
</feature>
<dbReference type="Gene3D" id="3.40.50.300">
    <property type="entry name" value="P-loop containing nucleotide triphosphate hydrolases"/>
    <property type="match status" value="2"/>
</dbReference>
<evidence type="ECO:0000313" key="13">
    <source>
        <dbReference type="EnsemblProtists" id="EKX43112"/>
    </source>
</evidence>
<evidence type="ECO:0000256" key="5">
    <source>
        <dbReference type="ARBA" id="ARBA00022806"/>
    </source>
</evidence>
<keyword evidence="5" id="KW-0347">Helicase</keyword>
<evidence type="ECO:0000313" key="12">
    <source>
        <dbReference type="EMBL" id="EKX43112.1"/>
    </source>
</evidence>
<dbReference type="CDD" id="cd18787">
    <property type="entry name" value="SF2_C_DEAD"/>
    <property type="match status" value="1"/>
</dbReference>
<feature type="compositionally biased region" description="Basic and acidic residues" evidence="8">
    <location>
        <begin position="57"/>
        <end position="67"/>
    </location>
</feature>
<protein>
    <recommendedName>
        <fullName evidence="2">RNA helicase</fullName>
        <ecNumber evidence="2">3.6.4.13</ecNumber>
    </recommendedName>
</protein>
<keyword evidence="14" id="KW-1185">Reference proteome</keyword>
<keyword evidence="6" id="KW-0067">ATP-binding</keyword>
<evidence type="ECO:0000256" key="7">
    <source>
        <dbReference type="PROSITE-ProRule" id="PRU00552"/>
    </source>
</evidence>
<keyword evidence="3" id="KW-0547">Nucleotide-binding</keyword>
<dbReference type="InterPro" id="IPR014014">
    <property type="entry name" value="RNA_helicase_DEAD_Q_motif"/>
</dbReference>
<dbReference type="PaxDb" id="55529-EKX43112"/>
<dbReference type="SMART" id="SM00490">
    <property type="entry name" value="HELICc"/>
    <property type="match status" value="1"/>
</dbReference>
<dbReference type="InterPro" id="IPR011545">
    <property type="entry name" value="DEAD/DEAH_box_helicase_dom"/>
</dbReference>
<dbReference type="HOGENOM" id="CLU_003041_0_1_1"/>
<dbReference type="STRING" id="905079.L1J446"/>
<evidence type="ECO:0000259" key="9">
    <source>
        <dbReference type="PROSITE" id="PS51192"/>
    </source>
</evidence>
<dbReference type="GO" id="GO:0003676">
    <property type="term" value="F:nucleic acid binding"/>
    <property type="evidence" value="ECO:0007669"/>
    <property type="project" value="InterPro"/>
</dbReference>
<evidence type="ECO:0000313" key="14">
    <source>
        <dbReference type="Proteomes" id="UP000011087"/>
    </source>
</evidence>
<feature type="domain" description="Helicase C-terminal" evidence="10">
    <location>
        <begin position="661"/>
        <end position="805"/>
    </location>
</feature>
<dbReference type="InterPro" id="IPR001650">
    <property type="entry name" value="Helicase_C-like"/>
</dbReference>
<feature type="domain" description="Helicase ATP-binding" evidence="9">
    <location>
        <begin position="455"/>
        <end position="633"/>
    </location>
</feature>
<dbReference type="GO" id="GO:0016787">
    <property type="term" value="F:hydrolase activity"/>
    <property type="evidence" value="ECO:0007669"/>
    <property type="project" value="UniProtKB-KW"/>
</dbReference>